<comment type="similarity">
    <text evidence="1">Belongs to the SCO1/2 family.</text>
</comment>
<protein>
    <recommendedName>
        <fullName evidence="5">Thioredoxin domain-containing protein</fullName>
    </recommendedName>
</protein>
<keyword evidence="4" id="KW-1015">Disulfide bond</keyword>
<evidence type="ECO:0000256" key="2">
    <source>
        <dbReference type="ARBA" id="ARBA00023008"/>
    </source>
</evidence>
<dbReference type="PANTHER" id="PTHR12151">
    <property type="entry name" value="ELECTRON TRANSPORT PROTIN SCO1/SENC FAMILY MEMBER"/>
    <property type="match status" value="1"/>
</dbReference>
<organism evidence="6 7">
    <name type="scientific">Haloferax profundi</name>
    <dbReference type="NCBI Taxonomy" id="1544718"/>
    <lineage>
        <taxon>Archaea</taxon>
        <taxon>Methanobacteriati</taxon>
        <taxon>Methanobacteriota</taxon>
        <taxon>Stenosarchaea group</taxon>
        <taxon>Halobacteria</taxon>
        <taxon>Halobacteriales</taxon>
        <taxon>Haloferacaceae</taxon>
        <taxon>Haloferax</taxon>
    </lineage>
</organism>
<evidence type="ECO:0000259" key="5">
    <source>
        <dbReference type="PROSITE" id="PS51352"/>
    </source>
</evidence>
<proteinExistence type="inferred from homology"/>
<dbReference type="InterPro" id="IPR036249">
    <property type="entry name" value="Thioredoxin-like_sf"/>
</dbReference>
<evidence type="ECO:0000256" key="3">
    <source>
        <dbReference type="PIRSR" id="PIRSR603782-1"/>
    </source>
</evidence>
<dbReference type="AlphaFoldDB" id="A0A0W1SL57"/>
<dbReference type="InterPro" id="IPR013766">
    <property type="entry name" value="Thioredoxin_domain"/>
</dbReference>
<dbReference type="Pfam" id="PF02630">
    <property type="entry name" value="SCO1-SenC"/>
    <property type="match status" value="1"/>
</dbReference>
<dbReference type="CDD" id="cd02968">
    <property type="entry name" value="SCO"/>
    <property type="match status" value="1"/>
</dbReference>
<dbReference type="PANTHER" id="PTHR12151:SF25">
    <property type="entry name" value="LINALOOL DEHYDRATASE_ISOMERASE DOMAIN-CONTAINING PROTEIN"/>
    <property type="match status" value="1"/>
</dbReference>
<dbReference type="SUPFAM" id="SSF52833">
    <property type="entry name" value="Thioredoxin-like"/>
    <property type="match status" value="1"/>
</dbReference>
<dbReference type="RefSeq" id="WP_058572345.1">
    <property type="nucleotide sequence ID" value="NZ_LOPV01000201.1"/>
</dbReference>
<dbReference type="OrthoDB" id="27579at2157"/>
<dbReference type="Gene3D" id="3.40.30.10">
    <property type="entry name" value="Glutaredoxin"/>
    <property type="match status" value="1"/>
</dbReference>
<reference evidence="6 7" key="1">
    <citation type="submission" date="2015-12" db="EMBL/GenBank/DDBJ databases">
        <title>Haloferax profundi sp. nov. isolated from the Discovery deep brine-seawater interface in the Red Sea.</title>
        <authorList>
            <person name="Zhang G."/>
            <person name="Stingl U."/>
            <person name="Rashid M."/>
        </authorList>
    </citation>
    <scope>NUCLEOTIDE SEQUENCE [LARGE SCALE GENOMIC DNA]</scope>
    <source>
        <strain evidence="6 7">SB29</strain>
    </source>
</reference>
<feature type="binding site" evidence="3">
    <location>
        <position position="187"/>
    </location>
    <ligand>
        <name>Cu cation</name>
        <dbReference type="ChEBI" id="CHEBI:23378"/>
    </ligand>
</feature>
<keyword evidence="3" id="KW-0479">Metal-binding</keyword>
<evidence type="ECO:0000313" key="6">
    <source>
        <dbReference type="EMBL" id="KTG27000.1"/>
    </source>
</evidence>
<dbReference type="GO" id="GO:0046872">
    <property type="term" value="F:metal ion binding"/>
    <property type="evidence" value="ECO:0007669"/>
    <property type="project" value="UniProtKB-KW"/>
</dbReference>
<accession>A0A0W1SL57</accession>
<feature type="disulfide bond" description="Redox-active" evidence="4">
    <location>
        <begin position="89"/>
        <end position="93"/>
    </location>
</feature>
<sequence>MHRRKFLAVAGASALTSTAGCVGSVLGGSSKTVLDKPEDQPVRSANLPYPAYGQPLPEVSLDAPLADRKISTTDFGDRLVLMTFIYSHCNSICPFLVSTLRQVQTAATQNGYADDVVFLPVTFDPARDDEARLREYADMMHVDLDVGNWHFLRPRDHDHAKAVVEDTFGVTFQKTGATDSSMYMYNHLGLALLANGDGVVERAYTGTDPKAEKMKADVETILDARR</sequence>
<dbReference type="PROSITE" id="PS51352">
    <property type="entry name" value="THIOREDOXIN_2"/>
    <property type="match status" value="1"/>
</dbReference>
<dbReference type="PROSITE" id="PS51257">
    <property type="entry name" value="PROKAR_LIPOPROTEIN"/>
    <property type="match status" value="1"/>
</dbReference>
<gene>
    <name evidence="6" type="ORF">AUR66_15230</name>
</gene>
<name>A0A0W1SL57_9EURY</name>
<feature type="binding site" evidence="3">
    <location>
        <position position="89"/>
    </location>
    <ligand>
        <name>Cu cation</name>
        <dbReference type="ChEBI" id="CHEBI:23378"/>
    </ligand>
</feature>
<evidence type="ECO:0000313" key="7">
    <source>
        <dbReference type="Proteomes" id="UP000053157"/>
    </source>
</evidence>
<feature type="binding site" evidence="3">
    <location>
        <position position="93"/>
    </location>
    <ligand>
        <name>Cu cation</name>
        <dbReference type="ChEBI" id="CHEBI:23378"/>
    </ligand>
</feature>
<feature type="domain" description="Thioredoxin" evidence="5">
    <location>
        <begin position="50"/>
        <end position="223"/>
    </location>
</feature>
<evidence type="ECO:0000256" key="4">
    <source>
        <dbReference type="PIRSR" id="PIRSR603782-2"/>
    </source>
</evidence>
<keyword evidence="2 3" id="KW-0186">Copper</keyword>
<evidence type="ECO:0000256" key="1">
    <source>
        <dbReference type="ARBA" id="ARBA00010996"/>
    </source>
</evidence>
<dbReference type="Proteomes" id="UP000053157">
    <property type="component" value="Unassembled WGS sequence"/>
</dbReference>
<dbReference type="EMBL" id="LOPV01000201">
    <property type="protein sequence ID" value="KTG27000.1"/>
    <property type="molecule type" value="Genomic_DNA"/>
</dbReference>
<dbReference type="InterPro" id="IPR003782">
    <property type="entry name" value="SCO1/SenC"/>
</dbReference>
<comment type="caution">
    <text evidence="6">The sequence shown here is derived from an EMBL/GenBank/DDBJ whole genome shotgun (WGS) entry which is preliminary data.</text>
</comment>
<keyword evidence="7" id="KW-1185">Reference proteome</keyword>